<dbReference type="NCBIfam" id="TIGR00377">
    <property type="entry name" value="ant_ant_sig"/>
    <property type="match status" value="1"/>
</dbReference>
<reference evidence="4" key="1">
    <citation type="journal article" date="2012" name="Science">
        <title>Fermentation, hydrogen, and sulfur metabolism in multiple uncultivated bacterial phyla.</title>
        <authorList>
            <person name="Wrighton K.C."/>
            <person name="Thomas B.C."/>
            <person name="Sharon I."/>
            <person name="Miller C.S."/>
            <person name="Castelle C.J."/>
            <person name="VerBerkmoes N.C."/>
            <person name="Wilkins M.J."/>
            <person name="Hettich R.L."/>
            <person name="Lipton M.S."/>
            <person name="Williams K.H."/>
            <person name="Long P.E."/>
            <person name="Banfield J.F."/>
        </authorList>
    </citation>
    <scope>NUCLEOTIDE SEQUENCE [LARGE SCALE GENOMIC DNA]</scope>
</reference>
<evidence type="ECO:0000256" key="2">
    <source>
        <dbReference type="RuleBase" id="RU003749"/>
    </source>
</evidence>
<name>K1XWG0_9BACT</name>
<dbReference type="InterPro" id="IPR002645">
    <property type="entry name" value="STAS_dom"/>
</dbReference>
<dbReference type="CDD" id="cd07043">
    <property type="entry name" value="STAS_anti-anti-sigma_factors"/>
    <property type="match status" value="1"/>
</dbReference>
<comment type="caution">
    <text evidence="4">The sequence shown here is derived from an EMBL/GenBank/DDBJ whole genome shotgun (WGS) entry which is preliminary data.</text>
</comment>
<protein>
    <recommendedName>
        <fullName evidence="2">Anti-sigma factor antagonist</fullName>
    </recommendedName>
</protein>
<dbReference type="EMBL" id="AMFJ01034458">
    <property type="protein sequence ID" value="EKD29276.1"/>
    <property type="molecule type" value="Genomic_DNA"/>
</dbReference>
<accession>K1XWG0</accession>
<dbReference type="PANTHER" id="PTHR33495">
    <property type="entry name" value="ANTI-SIGMA FACTOR ANTAGONIST TM_1081-RELATED-RELATED"/>
    <property type="match status" value="1"/>
</dbReference>
<sequence>MKPVFTVQLSGQLDQTSILEYNTSIMELLTNNTDPFVLLLEMSGVDYMNSTAIGYIADWYNTLSENWGEIVVVGAQENIKDTFDIVGLANRVSLYDTIDEFKADFVKNQTA</sequence>
<gene>
    <name evidence="4" type="ORF">ACD_78C00458G0003</name>
</gene>
<dbReference type="PROSITE" id="PS50801">
    <property type="entry name" value="STAS"/>
    <property type="match status" value="1"/>
</dbReference>
<proteinExistence type="inferred from homology"/>
<organism evidence="4">
    <name type="scientific">uncultured bacterium</name>
    <name type="common">gcode 4</name>
    <dbReference type="NCBI Taxonomy" id="1234023"/>
    <lineage>
        <taxon>Bacteria</taxon>
        <taxon>environmental samples</taxon>
    </lineage>
</organism>
<dbReference type="SUPFAM" id="SSF52091">
    <property type="entry name" value="SpoIIaa-like"/>
    <property type="match status" value="1"/>
</dbReference>
<dbReference type="Gene3D" id="3.30.750.24">
    <property type="entry name" value="STAS domain"/>
    <property type="match status" value="1"/>
</dbReference>
<evidence type="ECO:0000313" key="4">
    <source>
        <dbReference type="EMBL" id="EKD29276.1"/>
    </source>
</evidence>
<feature type="domain" description="STAS" evidence="3">
    <location>
        <begin position="1"/>
        <end position="105"/>
    </location>
</feature>
<dbReference type="InterPro" id="IPR003658">
    <property type="entry name" value="Anti-sigma_ant"/>
</dbReference>
<dbReference type="GO" id="GO:0043856">
    <property type="term" value="F:anti-sigma factor antagonist activity"/>
    <property type="evidence" value="ECO:0007669"/>
    <property type="project" value="InterPro"/>
</dbReference>
<dbReference type="InterPro" id="IPR036513">
    <property type="entry name" value="STAS_dom_sf"/>
</dbReference>
<evidence type="ECO:0000256" key="1">
    <source>
        <dbReference type="ARBA" id="ARBA00009013"/>
    </source>
</evidence>
<comment type="similarity">
    <text evidence="1 2">Belongs to the anti-sigma-factor antagonist family.</text>
</comment>
<dbReference type="Pfam" id="PF01740">
    <property type="entry name" value="STAS"/>
    <property type="match status" value="1"/>
</dbReference>
<evidence type="ECO:0000259" key="3">
    <source>
        <dbReference type="PROSITE" id="PS50801"/>
    </source>
</evidence>
<dbReference type="AlphaFoldDB" id="K1XWG0"/>